<keyword evidence="4 5" id="KW-0472">Membrane</keyword>
<comment type="caution">
    <text evidence="7">The sequence shown here is derived from an EMBL/GenBank/DDBJ whole genome shotgun (WGS) entry which is preliminary data.</text>
</comment>
<evidence type="ECO:0000313" key="8">
    <source>
        <dbReference type="Proteomes" id="UP001260959"/>
    </source>
</evidence>
<dbReference type="RefSeq" id="WP_309521803.1">
    <property type="nucleotide sequence ID" value="NZ_JAVIXS010000003.1"/>
</dbReference>
<sequence>MEFFYFYSNGNIIWQLFIGNFNYCVYYFLMENFLDGRTVAKYITGTKVISTDDTKPTTQQFFYRSLSRIVPLMGYLFLV</sequence>
<evidence type="ECO:0000256" key="3">
    <source>
        <dbReference type="ARBA" id="ARBA00022989"/>
    </source>
</evidence>
<evidence type="ECO:0000259" key="6">
    <source>
        <dbReference type="Pfam" id="PF06271"/>
    </source>
</evidence>
<keyword evidence="3 5" id="KW-1133">Transmembrane helix</keyword>
<evidence type="ECO:0000256" key="5">
    <source>
        <dbReference type="SAM" id="Phobius"/>
    </source>
</evidence>
<accession>A0ABU1E1S7</accession>
<dbReference type="Pfam" id="PF06271">
    <property type="entry name" value="RDD"/>
    <property type="match status" value="1"/>
</dbReference>
<reference evidence="7 8" key="1">
    <citation type="submission" date="2023-08" db="EMBL/GenBank/DDBJ databases">
        <authorList>
            <person name="Maltman C."/>
        </authorList>
    </citation>
    <scope>NUCLEOTIDE SEQUENCE [LARGE SCALE GENOMIC DNA]</scope>
    <source>
        <strain evidence="7 8">ES2</strain>
    </source>
</reference>
<organism evidence="7 8">
    <name type="scientific">Chryseobacterium metallicongregator</name>
    <dbReference type="NCBI Taxonomy" id="3073042"/>
    <lineage>
        <taxon>Bacteria</taxon>
        <taxon>Pseudomonadati</taxon>
        <taxon>Bacteroidota</taxon>
        <taxon>Flavobacteriia</taxon>
        <taxon>Flavobacteriales</taxon>
        <taxon>Weeksellaceae</taxon>
        <taxon>Chryseobacterium group</taxon>
        <taxon>Chryseobacterium</taxon>
    </lineage>
</organism>
<evidence type="ECO:0000256" key="4">
    <source>
        <dbReference type="ARBA" id="ARBA00023136"/>
    </source>
</evidence>
<gene>
    <name evidence="7" type="ORF">REB14_06115</name>
</gene>
<name>A0ABU1E1S7_9FLAO</name>
<dbReference type="Proteomes" id="UP001260959">
    <property type="component" value="Unassembled WGS sequence"/>
</dbReference>
<dbReference type="EMBL" id="JAVIXS010000003">
    <property type="protein sequence ID" value="MDR4951754.1"/>
    <property type="molecule type" value="Genomic_DNA"/>
</dbReference>
<protein>
    <submittedName>
        <fullName evidence="7">RDD family protein</fullName>
    </submittedName>
</protein>
<evidence type="ECO:0000313" key="7">
    <source>
        <dbReference type="EMBL" id="MDR4951754.1"/>
    </source>
</evidence>
<keyword evidence="2 5" id="KW-0812">Transmembrane</keyword>
<evidence type="ECO:0000256" key="2">
    <source>
        <dbReference type="ARBA" id="ARBA00022692"/>
    </source>
</evidence>
<feature type="domain" description="RDD" evidence="6">
    <location>
        <begin position="9"/>
        <end position="74"/>
    </location>
</feature>
<comment type="subcellular location">
    <subcellularLocation>
        <location evidence="1">Membrane</location>
        <topology evidence="1">Multi-pass membrane protein</topology>
    </subcellularLocation>
</comment>
<proteinExistence type="predicted"/>
<keyword evidence="8" id="KW-1185">Reference proteome</keyword>
<dbReference type="InterPro" id="IPR010432">
    <property type="entry name" value="RDD"/>
</dbReference>
<feature type="transmembrane region" description="Helical" evidence="5">
    <location>
        <begin position="12"/>
        <end position="29"/>
    </location>
</feature>
<evidence type="ECO:0000256" key="1">
    <source>
        <dbReference type="ARBA" id="ARBA00004141"/>
    </source>
</evidence>